<evidence type="ECO:0000256" key="11">
    <source>
        <dbReference type="ARBA" id="ARBA00023264"/>
    </source>
</evidence>
<keyword evidence="7 12" id="KW-1133">Transmembrane helix</keyword>
<evidence type="ECO:0000256" key="8">
    <source>
        <dbReference type="ARBA" id="ARBA00023098"/>
    </source>
</evidence>
<keyword evidence="8" id="KW-0443">Lipid metabolism</keyword>
<evidence type="ECO:0000313" key="14">
    <source>
        <dbReference type="EMBL" id="VAV92881.1"/>
    </source>
</evidence>
<gene>
    <name evidence="14" type="ORF">MNBD_ALPHA07-249</name>
</gene>
<protein>
    <submittedName>
        <fullName evidence="14">Cardiolipin synthase, ClsA</fullName>
        <ecNumber evidence="14">2.7.8.-</ecNumber>
    </submittedName>
</protein>
<evidence type="ECO:0000256" key="4">
    <source>
        <dbReference type="ARBA" id="ARBA00022679"/>
    </source>
</evidence>
<proteinExistence type="predicted"/>
<name>A0A3B0RN54_9ZZZZ</name>
<dbReference type="GO" id="GO:0008808">
    <property type="term" value="F:cardiolipin synthase activity"/>
    <property type="evidence" value="ECO:0007669"/>
    <property type="project" value="InterPro"/>
</dbReference>
<keyword evidence="10" id="KW-0594">Phospholipid biosynthesis</keyword>
<dbReference type="AlphaFoldDB" id="A0A3B0RN54"/>
<comment type="subcellular location">
    <subcellularLocation>
        <location evidence="1">Cell membrane</location>
        <topology evidence="1">Multi-pass membrane protein</topology>
    </subcellularLocation>
</comment>
<dbReference type="EMBL" id="UOEG01000097">
    <property type="protein sequence ID" value="VAV92881.1"/>
    <property type="molecule type" value="Genomic_DNA"/>
</dbReference>
<evidence type="ECO:0000256" key="12">
    <source>
        <dbReference type="SAM" id="Phobius"/>
    </source>
</evidence>
<keyword evidence="2" id="KW-1003">Cell membrane</keyword>
<dbReference type="SMART" id="SM00155">
    <property type="entry name" value="PLDc"/>
    <property type="match status" value="2"/>
</dbReference>
<reference evidence="14" key="1">
    <citation type="submission" date="2018-06" db="EMBL/GenBank/DDBJ databases">
        <authorList>
            <person name="Zhirakovskaya E."/>
        </authorList>
    </citation>
    <scope>NUCLEOTIDE SEQUENCE</scope>
</reference>
<evidence type="ECO:0000256" key="7">
    <source>
        <dbReference type="ARBA" id="ARBA00022989"/>
    </source>
</evidence>
<dbReference type="InterPro" id="IPR027379">
    <property type="entry name" value="CLS_N"/>
</dbReference>
<keyword evidence="6" id="KW-0677">Repeat</keyword>
<dbReference type="Gene3D" id="3.30.870.10">
    <property type="entry name" value="Endonuclease Chain A"/>
    <property type="match status" value="2"/>
</dbReference>
<feature type="domain" description="PLD phosphodiesterase" evidence="13">
    <location>
        <begin position="389"/>
        <end position="416"/>
    </location>
</feature>
<evidence type="ECO:0000256" key="2">
    <source>
        <dbReference type="ARBA" id="ARBA00022475"/>
    </source>
</evidence>
<dbReference type="GO" id="GO:0005886">
    <property type="term" value="C:plasma membrane"/>
    <property type="evidence" value="ECO:0007669"/>
    <property type="project" value="UniProtKB-SubCell"/>
</dbReference>
<evidence type="ECO:0000256" key="5">
    <source>
        <dbReference type="ARBA" id="ARBA00022692"/>
    </source>
</evidence>
<dbReference type="InterPro" id="IPR001736">
    <property type="entry name" value="PLipase_D/transphosphatidylase"/>
</dbReference>
<keyword evidence="11" id="KW-1208">Phospholipid metabolism</keyword>
<dbReference type="SUPFAM" id="SSF56024">
    <property type="entry name" value="Phospholipase D/nuclease"/>
    <property type="match status" value="2"/>
</dbReference>
<dbReference type="PANTHER" id="PTHR21248">
    <property type="entry name" value="CARDIOLIPIN SYNTHASE"/>
    <property type="match status" value="1"/>
</dbReference>
<accession>A0A3B0RN54</accession>
<evidence type="ECO:0000259" key="13">
    <source>
        <dbReference type="PROSITE" id="PS50035"/>
    </source>
</evidence>
<evidence type="ECO:0000256" key="10">
    <source>
        <dbReference type="ARBA" id="ARBA00023209"/>
    </source>
</evidence>
<sequence length="476" mass="53597">MYTLALHSLLVVGFTLRILARDGLLPSSRMAWFMVVLTLPFVGSALYFLFGEVDLGHRANTQQRRIFKIIHEFASKTMPPPDDLGALVKPHFRAAFRYARSINGFNPLNGNRAKLLPDAQSARARLIDDIDAATETVHILYYIWLNDCTGTNVANALIRAAKRGVICRVMVDGLGSRVFVKSPLWKQMSKAGVQTAIALPINRPIRTLLTSRLDLRNHRKITVIDGSITYCGSQNCADPEFRVKEKYAPWVDIVLRMQGPVVAQQQMLFASDWMKENDTPIDQLQIIPQPPARDGFVAQALGDGPTERMQASPQMFVTLIETAQDELIITTPYFVPDATVFEALCAAAYRQVKVMLIVPKHNDSWIVAAASKSFYRKLLESGARIYEYQGGLLHSKTLTIDGQLLFMGSSNMDMRSFDLNYENDVLIQDPDLTKSVRQRQMTYISSSDIVQLDEVTQWHFHHRIWNNVIATVGPVL</sequence>
<evidence type="ECO:0000256" key="6">
    <source>
        <dbReference type="ARBA" id="ARBA00022737"/>
    </source>
</evidence>
<evidence type="ECO:0000256" key="3">
    <source>
        <dbReference type="ARBA" id="ARBA00022516"/>
    </source>
</evidence>
<dbReference type="CDD" id="cd09152">
    <property type="entry name" value="PLDc_EcCLS_like_1"/>
    <property type="match status" value="1"/>
</dbReference>
<dbReference type="PANTHER" id="PTHR21248:SF22">
    <property type="entry name" value="PHOSPHOLIPASE D"/>
    <property type="match status" value="1"/>
</dbReference>
<dbReference type="GO" id="GO:0032049">
    <property type="term" value="P:cardiolipin biosynthetic process"/>
    <property type="evidence" value="ECO:0007669"/>
    <property type="project" value="InterPro"/>
</dbReference>
<organism evidence="14">
    <name type="scientific">hydrothermal vent metagenome</name>
    <dbReference type="NCBI Taxonomy" id="652676"/>
    <lineage>
        <taxon>unclassified sequences</taxon>
        <taxon>metagenomes</taxon>
        <taxon>ecological metagenomes</taxon>
    </lineage>
</organism>
<keyword evidence="5 12" id="KW-0812">Transmembrane</keyword>
<dbReference type="InterPro" id="IPR025202">
    <property type="entry name" value="PLD-like_dom"/>
</dbReference>
<dbReference type="EC" id="2.7.8.-" evidence="14"/>
<keyword evidence="4 14" id="KW-0808">Transferase</keyword>
<evidence type="ECO:0000256" key="1">
    <source>
        <dbReference type="ARBA" id="ARBA00004651"/>
    </source>
</evidence>
<dbReference type="Pfam" id="PF13091">
    <property type="entry name" value="PLDc_2"/>
    <property type="match status" value="2"/>
</dbReference>
<dbReference type="PROSITE" id="PS50035">
    <property type="entry name" value="PLD"/>
    <property type="match status" value="2"/>
</dbReference>
<keyword evidence="9 12" id="KW-0472">Membrane</keyword>
<dbReference type="CDD" id="cd09158">
    <property type="entry name" value="PLDc_EcCLS_like_2"/>
    <property type="match status" value="1"/>
</dbReference>
<dbReference type="InterPro" id="IPR022924">
    <property type="entry name" value="Cardiolipin_synthase"/>
</dbReference>
<feature type="domain" description="PLD phosphodiesterase" evidence="13">
    <location>
        <begin position="213"/>
        <end position="240"/>
    </location>
</feature>
<dbReference type="NCBIfam" id="TIGR04265">
    <property type="entry name" value="bac_cardiolipin"/>
    <property type="match status" value="1"/>
</dbReference>
<feature type="transmembrane region" description="Helical" evidence="12">
    <location>
        <begin position="30"/>
        <end position="50"/>
    </location>
</feature>
<evidence type="ECO:0000256" key="9">
    <source>
        <dbReference type="ARBA" id="ARBA00023136"/>
    </source>
</evidence>
<dbReference type="Pfam" id="PF13396">
    <property type="entry name" value="PLDc_N"/>
    <property type="match status" value="1"/>
</dbReference>
<keyword evidence="3" id="KW-0444">Lipid biosynthesis</keyword>